<organism evidence="1 2">
    <name type="scientific">Melia azedarach</name>
    <name type="common">Chinaberry tree</name>
    <dbReference type="NCBI Taxonomy" id="155640"/>
    <lineage>
        <taxon>Eukaryota</taxon>
        <taxon>Viridiplantae</taxon>
        <taxon>Streptophyta</taxon>
        <taxon>Embryophyta</taxon>
        <taxon>Tracheophyta</taxon>
        <taxon>Spermatophyta</taxon>
        <taxon>Magnoliopsida</taxon>
        <taxon>eudicotyledons</taxon>
        <taxon>Gunneridae</taxon>
        <taxon>Pentapetalae</taxon>
        <taxon>rosids</taxon>
        <taxon>malvids</taxon>
        <taxon>Sapindales</taxon>
        <taxon>Meliaceae</taxon>
        <taxon>Melia</taxon>
    </lineage>
</organism>
<reference evidence="1 2" key="1">
    <citation type="journal article" date="2023" name="Science">
        <title>Complex scaffold remodeling in plant triterpene biosynthesis.</title>
        <authorList>
            <person name="De La Pena R."/>
            <person name="Hodgson H."/>
            <person name="Liu J.C."/>
            <person name="Stephenson M.J."/>
            <person name="Martin A.C."/>
            <person name="Owen C."/>
            <person name="Harkess A."/>
            <person name="Leebens-Mack J."/>
            <person name="Jimenez L.E."/>
            <person name="Osbourn A."/>
            <person name="Sattely E.S."/>
        </authorList>
    </citation>
    <scope>NUCLEOTIDE SEQUENCE [LARGE SCALE GENOMIC DNA]</scope>
    <source>
        <strain evidence="2">cv. JPN11</strain>
        <tissue evidence="1">Leaf</tissue>
    </source>
</reference>
<sequence length="259" mass="29477">MLHVAGKLEASKQVAGPALQMQREFEGVQEQEIKAILKKRAQEQQELEYPEAAPHFWPLCRAIQKNDWKAVENFGSRNPKALTAQVREFSETIFHQIVCFGDEKAIWVLKKLVSKVPSKTLELGDPNKDTALSYATIFGNTKAAEIFASRNKELTSTRNYSGFLPIHLAAWLGYKKTVNYLLSVTEVVRKPYVRDDHLLLLKFLISSNDLFGIALELLNKYPELADDRNNRKIVLEILAKKPLEFASGNRLGYWQSAFP</sequence>
<evidence type="ECO:0000313" key="1">
    <source>
        <dbReference type="EMBL" id="KAJ4717794.1"/>
    </source>
</evidence>
<evidence type="ECO:0000313" key="2">
    <source>
        <dbReference type="Proteomes" id="UP001164539"/>
    </source>
</evidence>
<proteinExistence type="predicted"/>
<name>A0ACC1Y4B7_MELAZ</name>
<accession>A0ACC1Y4B7</accession>
<gene>
    <name evidence="1" type="ORF">OWV82_009571</name>
</gene>
<dbReference type="Proteomes" id="UP001164539">
    <property type="component" value="Chromosome 5"/>
</dbReference>
<comment type="caution">
    <text evidence="1">The sequence shown here is derived from an EMBL/GenBank/DDBJ whole genome shotgun (WGS) entry which is preliminary data.</text>
</comment>
<protein>
    <submittedName>
        <fullName evidence="1">Ankyrin repeat-containing protein</fullName>
    </submittedName>
</protein>
<keyword evidence="2" id="KW-1185">Reference proteome</keyword>
<dbReference type="EMBL" id="CM051398">
    <property type="protein sequence ID" value="KAJ4717794.1"/>
    <property type="molecule type" value="Genomic_DNA"/>
</dbReference>